<dbReference type="KEGG" id="aagg:ETAA8_21480"/>
<dbReference type="Gene3D" id="3.40.720.10">
    <property type="entry name" value="Alkaline Phosphatase, subunit A"/>
    <property type="match status" value="1"/>
</dbReference>
<dbReference type="SUPFAM" id="SSF53649">
    <property type="entry name" value="Alkaline phosphatase-like"/>
    <property type="match status" value="1"/>
</dbReference>
<dbReference type="GO" id="GO:0004065">
    <property type="term" value="F:arylsulfatase activity"/>
    <property type="evidence" value="ECO:0007669"/>
    <property type="project" value="UniProtKB-EC"/>
</dbReference>
<protein>
    <submittedName>
        <fullName evidence="4">Arylsulfatase</fullName>
        <ecNumber evidence="4">3.1.6.1</ecNumber>
    </submittedName>
</protein>
<dbReference type="PANTHER" id="PTHR42693:SF53">
    <property type="entry name" value="ENDO-4-O-SULFATASE"/>
    <property type="match status" value="1"/>
</dbReference>
<evidence type="ECO:0000313" key="4">
    <source>
        <dbReference type="EMBL" id="QDU27064.1"/>
    </source>
</evidence>
<dbReference type="Gene3D" id="3.30.1120.10">
    <property type="match status" value="1"/>
</dbReference>
<comment type="similarity">
    <text evidence="1">Belongs to the sulfatase family.</text>
</comment>
<accession>A0A517YA18</accession>
<dbReference type="InterPro" id="IPR000917">
    <property type="entry name" value="Sulfatase_N"/>
</dbReference>
<dbReference type="InterPro" id="IPR017850">
    <property type="entry name" value="Alkaline_phosphatase_core_sf"/>
</dbReference>
<feature type="domain" description="Sulfatase N-terminal" evidence="3">
    <location>
        <begin position="39"/>
        <end position="326"/>
    </location>
</feature>
<dbReference type="InterPro" id="IPR050738">
    <property type="entry name" value="Sulfatase"/>
</dbReference>
<sequence>MSLLSATDTIDRMNKSFFALFTLVQVLFAAAQGPAADRPNVVLVVADDMGWRDTGYSGNPDIKTPNLDAMAKRGVRFDYFYAGQHICSPGRFAILTGRAPFRTGLDGLGSMRQEEITIAKALKTVGYHTAHFGKWHLGRTHTTPVKMGFDEAIWKLSSFDLGESLKVGDTKEMIPLKGDTSVAVMDLALDFVRKQAAAQQPFFVQVCFGSPHEPHVAAEEFKALYKDLPEKRSDFLGEVSGLDAAVGNLHAELKKLRVAENTLVWFTSDNGGITSQSKEPSGRGKSTIGARTVALLEWPGRVKPQQTSMPCGHIDIYPTLLEVIGVTMPKQPPVDGVSLLPLLGGKMTERPKPMGFMLRRDKITQKQLEAVDFIGDTEGVWIDGSLRLISHPAIDNQPERLALYDIYADPSFKNDLAAKRPDDVIRMRKALDEWRTSVRASFDGKDYP</sequence>
<proteinExistence type="inferred from homology"/>
<dbReference type="AlphaFoldDB" id="A0A517YA18"/>
<evidence type="ECO:0000256" key="2">
    <source>
        <dbReference type="ARBA" id="ARBA00022801"/>
    </source>
</evidence>
<keyword evidence="5" id="KW-1185">Reference proteome</keyword>
<evidence type="ECO:0000259" key="3">
    <source>
        <dbReference type="Pfam" id="PF00884"/>
    </source>
</evidence>
<gene>
    <name evidence="4" type="primary">atsA_15</name>
    <name evidence="4" type="ORF">ETAA8_21480</name>
</gene>
<evidence type="ECO:0000256" key="1">
    <source>
        <dbReference type="ARBA" id="ARBA00008779"/>
    </source>
</evidence>
<evidence type="ECO:0000313" key="5">
    <source>
        <dbReference type="Proteomes" id="UP000315017"/>
    </source>
</evidence>
<name>A0A517YA18_9BACT</name>
<dbReference type="EMBL" id="CP036274">
    <property type="protein sequence ID" value="QDU27064.1"/>
    <property type="molecule type" value="Genomic_DNA"/>
</dbReference>
<dbReference type="Proteomes" id="UP000315017">
    <property type="component" value="Chromosome"/>
</dbReference>
<reference evidence="4 5" key="1">
    <citation type="submission" date="2019-02" db="EMBL/GenBank/DDBJ databases">
        <title>Deep-cultivation of Planctomycetes and their phenomic and genomic characterization uncovers novel biology.</title>
        <authorList>
            <person name="Wiegand S."/>
            <person name="Jogler M."/>
            <person name="Boedeker C."/>
            <person name="Pinto D."/>
            <person name="Vollmers J."/>
            <person name="Rivas-Marin E."/>
            <person name="Kohn T."/>
            <person name="Peeters S.H."/>
            <person name="Heuer A."/>
            <person name="Rast P."/>
            <person name="Oberbeckmann S."/>
            <person name="Bunk B."/>
            <person name="Jeske O."/>
            <person name="Meyerdierks A."/>
            <person name="Storesund J.E."/>
            <person name="Kallscheuer N."/>
            <person name="Luecker S."/>
            <person name="Lage O.M."/>
            <person name="Pohl T."/>
            <person name="Merkel B.J."/>
            <person name="Hornburger P."/>
            <person name="Mueller R.-W."/>
            <person name="Bruemmer F."/>
            <person name="Labrenz M."/>
            <person name="Spormann A.M."/>
            <person name="Op den Camp H."/>
            <person name="Overmann J."/>
            <person name="Amann R."/>
            <person name="Jetten M.S.M."/>
            <person name="Mascher T."/>
            <person name="Medema M.H."/>
            <person name="Devos D.P."/>
            <person name="Kaster A.-K."/>
            <person name="Ovreas L."/>
            <person name="Rohde M."/>
            <person name="Galperin M.Y."/>
            <person name="Jogler C."/>
        </authorList>
    </citation>
    <scope>NUCLEOTIDE SEQUENCE [LARGE SCALE GENOMIC DNA]</scope>
    <source>
        <strain evidence="4 5">ETA_A8</strain>
    </source>
</reference>
<dbReference type="OrthoDB" id="9783154at2"/>
<organism evidence="4 5">
    <name type="scientific">Anatilimnocola aggregata</name>
    <dbReference type="NCBI Taxonomy" id="2528021"/>
    <lineage>
        <taxon>Bacteria</taxon>
        <taxon>Pseudomonadati</taxon>
        <taxon>Planctomycetota</taxon>
        <taxon>Planctomycetia</taxon>
        <taxon>Pirellulales</taxon>
        <taxon>Pirellulaceae</taxon>
        <taxon>Anatilimnocola</taxon>
    </lineage>
</organism>
<dbReference type="PANTHER" id="PTHR42693">
    <property type="entry name" value="ARYLSULFATASE FAMILY MEMBER"/>
    <property type="match status" value="1"/>
</dbReference>
<dbReference type="Pfam" id="PF00884">
    <property type="entry name" value="Sulfatase"/>
    <property type="match status" value="1"/>
</dbReference>
<dbReference type="EC" id="3.1.6.1" evidence="4"/>
<keyword evidence="2 4" id="KW-0378">Hydrolase</keyword>